<evidence type="ECO:0000313" key="2">
    <source>
        <dbReference type="Proteomes" id="UP001256588"/>
    </source>
</evidence>
<keyword evidence="2" id="KW-1185">Reference proteome</keyword>
<evidence type="ECO:0000313" key="1">
    <source>
        <dbReference type="EMBL" id="MDR7192932.1"/>
    </source>
</evidence>
<protein>
    <submittedName>
        <fullName evidence="1">Uncharacterized protein</fullName>
    </submittedName>
</protein>
<reference evidence="1 2" key="1">
    <citation type="submission" date="2023-07" db="EMBL/GenBank/DDBJ databases">
        <title>Sorghum-associated microbial communities from plants grown in Nebraska, USA.</title>
        <authorList>
            <person name="Schachtman D."/>
        </authorList>
    </citation>
    <scope>NUCLEOTIDE SEQUENCE [LARGE SCALE GENOMIC DNA]</scope>
    <source>
        <strain evidence="1 2">4099</strain>
    </source>
</reference>
<organism evidence="1 2">
    <name type="scientific">Luteimonas terrae</name>
    <dbReference type="NCBI Taxonomy" id="1530191"/>
    <lineage>
        <taxon>Bacteria</taxon>
        <taxon>Pseudomonadati</taxon>
        <taxon>Pseudomonadota</taxon>
        <taxon>Gammaproteobacteria</taxon>
        <taxon>Lysobacterales</taxon>
        <taxon>Lysobacteraceae</taxon>
        <taxon>Luteimonas</taxon>
    </lineage>
</organism>
<gene>
    <name evidence="1" type="ORF">J2W68_001648</name>
</gene>
<comment type="caution">
    <text evidence="1">The sequence shown here is derived from an EMBL/GenBank/DDBJ whole genome shotgun (WGS) entry which is preliminary data.</text>
</comment>
<sequence>MPYPLQDALAGKTAQLFGQAAQRRAVGVRVDEVVAIIRDPNLRVDIALA</sequence>
<name>A0ABU1XW03_9GAMM</name>
<accession>A0ABU1XW03</accession>
<proteinExistence type="predicted"/>
<dbReference type="EMBL" id="JAVDWO010000005">
    <property type="protein sequence ID" value="MDR7192932.1"/>
    <property type="molecule type" value="Genomic_DNA"/>
</dbReference>
<dbReference type="Proteomes" id="UP001256588">
    <property type="component" value="Unassembled WGS sequence"/>
</dbReference>